<sequence>MIDPVKETTSQQHPELLAPDLMGRITTTLRVSAEDIHLFNIAGFSPLARYLYGLTYMGDPSHPNRSFFKLASNGSKRQLEMEAQRTALVRSLGLPCVEVVTPYAEIPDQDMGIASFRSLDIAEGMLFPDKGMVAAMEPNGYGALAAKAILNVLRTRIPKDRDTTCLKRDNPMNASEGSFWQQWARVCSIVMTDEYSEVLSQCLNRDTLQLIIGSTEEGLRPLISRYENSDDEWLVHNDQAPTNMFFPDHPKNSDEAVIFIEVVLIWLYKEIF</sequence>
<proteinExistence type="predicted"/>
<comment type="caution">
    <text evidence="1">The sequence shown here is derived from an EMBL/GenBank/DDBJ whole genome shotgun (WGS) entry which is preliminary data.</text>
</comment>
<evidence type="ECO:0000313" key="2">
    <source>
        <dbReference type="Proteomes" id="UP000177418"/>
    </source>
</evidence>
<dbReference type="Proteomes" id="UP000177418">
    <property type="component" value="Unassembled WGS sequence"/>
</dbReference>
<dbReference type="EMBL" id="MGAV01000026">
    <property type="protein sequence ID" value="OGK53012.1"/>
    <property type="molecule type" value="Genomic_DNA"/>
</dbReference>
<name>A0A1F7JBN5_9BACT</name>
<accession>A0A1F7JBN5</accession>
<protein>
    <submittedName>
        <fullName evidence="1">Uncharacterized protein</fullName>
    </submittedName>
</protein>
<gene>
    <name evidence="1" type="ORF">A3H78_02255</name>
</gene>
<reference evidence="1 2" key="1">
    <citation type="journal article" date="2016" name="Nat. Commun.">
        <title>Thousands of microbial genomes shed light on interconnected biogeochemical processes in an aquifer system.</title>
        <authorList>
            <person name="Anantharaman K."/>
            <person name="Brown C.T."/>
            <person name="Hug L.A."/>
            <person name="Sharon I."/>
            <person name="Castelle C.J."/>
            <person name="Probst A.J."/>
            <person name="Thomas B.C."/>
            <person name="Singh A."/>
            <person name="Wilkins M.J."/>
            <person name="Karaoz U."/>
            <person name="Brodie E.L."/>
            <person name="Williams K.H."/>
            <person name="Hubbard S.S."/>
            <person name="Banfield J.F."/>
        </authorList>
    </citation>
    <scope>NUCLEOTIDE SEQUENCE [LARGE SCALE GENOMIC DNA]</scope>
</reference>
<evidence type="ECO:0000313" key="1">
    <source>
        <dbReference type="EMBL" id="OGK53012.1"/>
    </source>
</evidence>
<organism evidence="1 2">
    <name type="scientific">Candidatus Roizmanbacteria bacterium RIFCSPLOWO2_02_FULL_36_11</name>
    <dbReference type="NCBI Taxonomy" id="1802071"/>
    <lineage>
        <taxon>Bacteria</taxon>
        <taxon>Candidatus Roizmaniibacteriota</taxon>
    </lineage>
</organism>
<dbReference type="AlphaFoldDB" id="A0A1F7JBN5"/>